<dbReference type="SUPFAM" id="SSF52540">
    <property type="entry name" value="P-loop containing nucleoside triphosphate hydrolases"/>
    <property type="match status" value="1"/>
</dbReference>
<accession>A0A3S2W3Y1</accession>
<proteinExistence type="predicted"/>
<dbReference type="Proteomes" id="UP000288024">
    <property type="component" value="Unassembled WGS sequence"/>
</dbReference>
<keyword evidence="2" id="KW-1185">Reference proteome</keyword>
<protein>
    <submittedName>
        <fullName evidence="1">Aldolase</fullName>
    </submittedName>
</protein>
<dbReference type="EMBL" id="RZTZ01000004">
    <property type="protein sequence ID" value="RVT62480.1"/>
    <property type="molecule type" value="Genomic_DNA"/>
</dbReference>
<dbReference type="AlphaFoldDB" id="A0A3S2W3Y1"/>
<name>A0A3S2W3Y1_9BACI</name>
<sequence length="309" mass="34858">MKLQNIMSYQAFGFNIVSEIDLPELQQGIISNVRGQITISINNLSEMWSELSDDCTGPFVVSKEYIMFRVEGVAIFLIKDGNAIVVSPLQPNREDEIRLYILGTCMGAILLQNNILPLHGSVLSIDGKAYGIVGECGAGKSTLARAFIKKGYKLLSDDLIPVTFINNIPQVIPSYPYQKLWEESLAEFNMKSENYLPIVYRESKYSVPMEDLFESETIPLAGIFVLNKQDGDNIELKELNSINAIQEISEHTYRNFLIQRLGLLNWHFQLSAKIIENIQVFKLVRPTSRFTANELTDVIIKEINGGKSK</sequence>
<dbReference type="InterPro" id="IPR027417">
    <property type="entry name" value="P-loop_NTPase"/>
</dbReference>
<comment type="caution">
    <text evidence="1">The sequence shown here is derived from an EMBL/GenBank/DDBJ whole genome shotgun (WGS) entry which is preliminary data.</text>
</comment>
<evidence type="ECO:0000313" key="2">
    <source>
        <dbReference type="Proteomes" id="UP000288024"/>
    </source>
</evidence>
<evidence type="ECO:0000313" key="1">
    <source>
        <dbReference type="EMBL" id="RVT62480.1"/>
    </source>
</evidence>
<gene>
    <name evidence="1" type="ORF">EM808_11845</name>
</gene>
<organism evidence="1 2">
    <name type="scientific">Niallia taxi</name>
    <dbReference type="NCBI Taxonomy" id="2499688"/>
    <lineage>
        <taxon>Bacteria</taxon>
        <taxon>Bacillati</taxon>
        <taxon>Bacillota</taxon>
        <taxon>Bacilli</taxon>
        <taxon>Bacillales</taxon>
        <taxon>Bacillaceae</taxon>
        <taxon>Niallia</taxon>
    </lineage>
</organism>
<reference evidence="1 2" key="1">
    <citation type="submission" date="2019-01" db="EMBL/GenBank/DDBJ databases">
        <title>Bacillus sp. M5HDSG1-1, whole genome shotgun sequence.</title>
        <authorList>
            <person name="Tuo L."/>
        </authorList>
    </citation>
    <scope>NUCLEOTIDE SEQUENCE [LARGE SCALE GENOMIC DNA]</scope>
    <source>
        <strain evidence="1 2">M5HDSG1-1</strain>
    </source>
</reference>
<dbReference type="SUPFAM" id="SSF53795">
    <property type="entry name" value="PEP carboxykinase-like"/>
    <property type="match status" value="1"/>
</dbReference>
<dbReference type="RefSeq" id="WP_127738431.1">
    <property type="nucleotide sequence ID" value="NZ_RZTZ01000004.1"/>
</dbReference>
<dbReference type="Gene3D" id="3.40.50.300">
    <property type="entry name" value="P-loop containing nucleotide triphosphate hydrolases"/>
    <property type="match status" value="1"/>
</dbReference>